<sequence>MKIAKSVVIGAIAVASLAFVAACGDDKGGSSPSAGSSATAPSPTKAPTGTELLTAAINKTTGASYKFKGTISGGTVDGATDPAAGVSVGKVAIQEEGVSLSIESQLTPTAYYAKISGLPLPGFDGKKWLKLDPAKLTVKDALGFGDPKDPVELKSLPSSVATAETTDGKTIKGTMDFSKKTWGSVDDDAVKALGDKAKTVPFEATVDDKGNLASLKVSVPAYGDTKAEEIALTFSDFGAPVTVTTPAAAEVMEAPASVYQMLNQA</sequence>
<dbReference type="SUPFAM" id="SSF89392">
    <property type="entry name" value="Prokaryotic lipoproteins and lipoprotein localization factors"/>
    <property type="match status" value="1"/>
</dbReference>
<comment type="caution">
    <text evidence="3">The sequence shown here is derived from an EMBL/GenBank/DDBJ whole genome shotgun (WGS) entry which is preliminary data.</text>
</comment>
<dbReference type="EMBL" id="BMPI01000041">
    <property type="protein sequence ID" value="GGM58397.1"/>
    <property type="molecule type" value="Genomic_DNA"/>
</dbReference>
<feature type="signal peptide" evidence="2">
    <location>
        <begin position="1"/>
        <end position="20"/>
    </location>
</feature>
<evidence type="ECO:0000313" key="4">
    <source>
        <dbReference type="Proteomes" id="UP000642070"/>
    </source>
</evidence>
<dbReference type="Proteomes" id="UP000642070">
    <property type="component" value="Unassembled WGS sequence"/>
</dbReference>
<dbReference type="InterPro" id="IPR029046">
    <property type="entry name" value="LolA/LolB/LppX"/>
</dbReference>
<evidence type="ECO:0000256" key="1">
    <source>
        <dbReference type="SAM" id="MobiDB-lite"/>
    </source>
</evidence>
<keyword evidence="2" id="KW-0732">Signal</keyword>
<name>A0A917U5E7_9ACTN</name>
<feature type="region of interest" description="Disordered" evidence="1">
    <location>
        <begin position="30"/>
        <end position="49"/>
    </location>
</feature>
<reference evidence="3" key="2">
    <citation type="submission" date="2020-09" db="EMBL/GenBank/DDBJ databases">
        <authorList>
            <person name="Sun Q."/>
            <person name="Ohkuma M."/>
        </authorList>
    </citation>
    <scope>NUCLEOTIDE SEQUENCE</scope>
    <source>
        <strain evidence="3">JCM 19831</strain>
    </source>
</reference>
<feature type="chain" id="PRO_5039277055" description="Lipoprotein" evidence="2">
    <location>
        <begin position="21"/>
        <end position="265"/>
    </location>
</feature>
<evidence type="ECO:0000313" key="3">
    <source>
        <dbReference type="EMBL" id="GGM58397.1"/>
    </source>
</evidence>
<dbReference type="Gene3D" id="2.50.20.20">
    <property type="match status" value="1"/>
</dbReference>
<keyword evidence="4" id="KW-1185">Reference proteome</keyword>
<organism evidence="3 4">
    <name type="scientific">Dactylosporangium sucinum</name>
    <dbReference type="NCBI Taxonomy" id="1424081"/>
    <lineage>
        <taxon>Bacteria</taxon>
        <taxon>Bacillati</taxon>
        <taxon>Actinomycetota</taxon>
        <taxon>Actinomycetes</taxon>
        <taxon>Micromonosporales</taxon>
        <taxon>Micromonosporaceae</taxon>
        <taxon>Dactylosporangium</taxon>
    </lineage>
</organism>
<dbReference type="PROSITE" id="PS51257">
    <property type="entry name" value="PROKAR_LIPOPROTEIN"/>
    <property type="match status" value="1"/>
</dbReference>
<dbReference type="RefSeq" id="WP_190254291.1">
    <property type="nucleotide sequence ID" value="NZ_BMPI01000041.1"/>
</dbReference>
<reference evidence="3" key="1">
    <citation type="journal article" date="2014" name="Int. J. Syst. Evol. Microbiol.">
        <title>Complete genome sequence of Corynebacterium casei LMG S-19264T (=DSM 44701T), isolated from a smear-ripened cheese.</title>
        <authorList>
            <consortium name="US DOE Joint Genome Institute (JGI-PGF)"/>
            <person name="Walter F."/>
            <person name="Albersmeier A."/>
            <person name="Kalinowski J."/>
            <person name="Ruckert C."/>
        </authorList>
    </citation>
    <scope>NUCLEOTIDE SEQUENCE</scope>
    <source>
        <strain evidence="3">JCM 19831</strain>
    </source>
</reference>
<accession>A0A917U5E7</accession>
<proteinExistence type="predicted"/>
<evidence type="ECO:0000256" key="2">
    <source>
        <dbReference type="SAM" id="SignalP"/>
    </source>
</evidence>
<dbReference type="AlphaFoldDB" id="A0A917U5E7"/>
<evidence type="ECO:0008006" key="5">
    <source>
        <dbReference type="Google" id="ProtNLM"/>
    </source>
</evidence>
<protein>
    <recommendedName>
        <fullName evidence="5">Lipoprotein</fullName>
    </recommendedName>
</protein>
<gene>
    <name evidence="3" type="ORF">GCM10007977_070010</name>
</gene>